<feature type="region of interest" description="Disordered" evidence="1">
    <location>
        <begin position="295"/>
        <end position="321"/>
    </location>
</feature>
<gene>
    <name evidence="2" type="ORF">BU26DRAFT_505414</name>
</gene>
<evidence type="ECO:0000256" key="1">
    <source>
        <dbReference type="SAM" id="MobiDB-lite"/>
    </source>
</evidence>
<evidence type="ECO:0000313" key="2">
    <source>
        <dbReference type="EMBL" id="KAF2249373.1"/>
    </source>
</evidence>
<reference evidence="2" key="1">
    <citation type="journal article" date="2020" name="Stud. Mycol.">
        <title>101 Dothideomycetes genomes: a test case for predicting lifestyles and emergence of pathogens.</title>
        <authorList>
            <person name="Haridas S."/>
            <person name="Albert R."/>
            <person name="Binder M."/>
            <person name="Bloem J."/>
            <person name="Labutti K."/>
            <person name="Salamov A."/>
            <person name="Andreopoulos B."/>
            <person name="Baker S."/>
            <person name="Barry K."/>
            <person name="Bills G."/>
            <person name="Bluhm B."/>
            <person name="Cannon C."/>
            <person name="Castanera R."/>
            <person name="Culley D."/>
            <person name="Daum C."/>
            <person name="Ezra D."/>
            <person name="Gonzalez J."/>
            <person name="Henrissat B."/>
            <person name="Kuo A."/>
            <person name="Liang C."/>
            <person name="Lipzen A."/>
            <person name="Lutzoni F."/>
            <person name="Magnuson J."/>
            <person name="Mondo S."/>
            <person name="Nolan M."/>
            <person name="Ohm R."/>
            <person name="Pangilinan J."/>
            <person name="Park H.-J."/>
            <person name="Ramirez L."/>
            <person name="Alfaro M."/>
            <person name="Sun H."/>
            <person name="Tritt A."/>
            <person name="Yoshinaga Y."/>
            <person name="Zwiers L.-H."/>
            <person name="Turgeon B."/>
            <person name="Goodwin S."/>
            <person name="Spatafora J."/>
            <person name="Crous P."/>
            <person name="Grigoriev I."/>
        </authorList>
    </citation>
    <scope>NUCLEOTIDE SEQUENCE</scope>
    <source>
        <strain evidence="2">CBS 122368</strain>
    </source>
</reference>
<feature type="region of interest" description="Disordered" evidence="1">
    <location>
        <begin position="1"/>
        <end position="47"/>
    </location>
</feature>
<feature type="compositionally biased region" description="Polar residues" evidence="1">
    <location>
        <begin position="1"/>
        <end position="11"/>
    </location>
</feature>
<accession>A0A6A6III7</accession>
<sequence length="345" mass="39814">MPARNHSTTSGVPPAPVLKFPSDLKKASSPKEKKSRTTKPPASLTTDNMTGEMENFIFAIEDFRDLDREKRKQLLEGPTVQVTCAGQHIDDVPLRLLLAASSVARIRYLNTGSIPRIGLADKNLKDAMLLLFGWMKDTCTKLKSYWLSKQTNFVSDVNLIVAAQQLGMDLYVKHIVANWWAALKNDPPEFPKLLAIERAAPNAEFTFFRCAVNRLAHMQLYGQISNEEEYQRWMTRLPKIAAAIKPVYERLEEDRRRRREEDAARREEEAKRMAEDAEIHRLWEEQRAMARAEKEQVDAEKARIAQEKQREQDMRDAVARNSHRVRTLTAEEARFVPRGRNGMWR</sequence>
<organism evidence="2 3">
    <name type="scientific">Trematosphaeria pertusa</name>
    <dbReference type="NCBI Taxonomy" id="390896"/>
    <lineage>
        <taxon>Eukaryota</taxon>
        <taxon>Fungi</taxon>
        <taxon>Dikarya</taxon>
        <taxon>Ascomycota</taxon>
        <taxon>Pezizomycotina</taxon>
        <taxon>Dothideomycetes</taxon>
        <taxon>Pleosporomycetidae</taxon>
        <taxon>Pleosporales</taxon>
        <taxon>Massarineae</taxon>
        <taxon>Trematosphaeriaceae</taxon>
        <taxon>Trematosphaeria</taxon>
    </lineage>
</organism>
<proteinExistence type="predicted"/>
<dbReference type="GeneID" id="54580181"/>
<dbReference type="Proteomes" id="UP000800094">
    <property type="component" value="Unassembled WGS sequence"/>
</dbReference>
<dbReference type="RefSeq" id="XP_033684377.1">
    <property type="nucleotide sequence ID" value="XM_033826851.1"/>
</dbReference>
<dbReference type="AlphaFoldDB" id="A0A6A6III7"/>
<evidence type="ECO:0000313" key="3">
    <source>
        <dbReference type="Proteomes" id="UP000800094"/>
    </source>
</evidence>
<feature type="compositionally biased region" description="Polar residues" evidence="1">
    <location>
        <begin position="38"/>
        <end position="47"/>
    </location>
</feature>
<feature type="compositionally biased region" description="Basic and acidic residues" evidence="1">
    <location>
        <begin position="295"/>
        <end position="318"/>
    </location>
</feature>
<dbReference type="OrthoDB" id="3793129at2759"/>
<protein>
    <submittedName>
        <fullName evidence="2">Uncharacterized protein</fullName>
    </submittedName>
</protein>
<dbReference type="EMBL" id="ML987195">
    <property type="protein sequence ID" value="KAF2249373.1"/>
    <property type="molecule type" value="Genomic_DNA"/>
</dbReference>
<feature type="compositionally biased region" description="Basic and acidic residues" evidence="1">
    <location>
        <begin position="22"/>
        <end position="32"/>
    </location>
</feature>
<name>A0A6A6III7_9PLEO</name>
<keyword evidence="3" id="KW-1185">Reference proteome</keyword>